<gene>
    <name evidence="1" type="ORF">LBBP_03212</name>
</gene>
<dbReference type="AlphaFoldDB" id="A0A0S2IUT9"/>
<dbReference type="Proteomes" id="UP000058857">
    <property type="component" value="Chromosome 1"/>
</dbReference>
<organism evidence="1">
    <name type="scientific">Leptospira borgpetersenii serovar Ballum</name>
    <dbReference type="NCBI Taxonomy" id="280505"/>
    <lineage>
        <taxon>Bacteria</taxon>
        <taxon>Pseudomonadati</taxon>
        <taxon>Spirochaetota</taxon>
        <taxon>Spirochaetia</taxon>
        <taxon>Leptospirales</taxon>
        <taxon>Leptospiraceae</taxon>
        <taxon>Leptospira</taxon>
    </lineage>
</organism>
<accession>A0A0S2IUT9</accession>
<evidence type="ECO:0000313" key="1">
    <source>
        <dbReference type="EMBL" id="ALO27412.1"/>
    </source>
</evidence>
<dbReference type="PATRIC" id="fig|280505.15.peg.3133"/>
<protein>
    <submittedName>
        <fullName evidence="1">Uncharacterized protein</fullName>
    </submittedName>
</protein>
<name>A0A0S2IUT9_LEPBO</name>
<sequence length="106" mass="12121">MRGKFSSSPKTVLSRNPTEHNFGFFLGSSTDPYIFAFVMLNSREIGTCVGRYDSFFAFEKITNHVVIVFEADLLFIHTFCRQVVFFPIKIQTTSTGLNFSFSILRT</sequence>
<evidence type="ECO:0000313" key="2">
    <source>
        <dbReference type="Proteomes" id="UP000058857"/>
    </source>
</evidence>
<dbReference type="EMBL" id="CP012029">
    <property type="protein sequence ID" value="ALO27412.1"/>
    <property type="molecule type" value="Genomic_DNA"/>
</dbReference>
<reference evidence="1 2" key="1">
    <citation type="journal article" date="2015" name="PLoS Negl. Trop. Dis.">
        <title>Distribution of Plasmids in Distinct Leptospira Pathogenic Species.</title>
        <authorList>
            <person name="Wang Y."/>
            <person name="Zhuang X."/>
            <person name="Zhong Y."/>
            <person name="Zhang C."/>
            <person name="Zhang Y."/>
            <person name="Zeng L."/>
            <person name="Zhu Y."/>
            <person name="He P."/>
            <person name="Dong K."/>
            <person name="Pal U."/>
            <person name="Guo X."/>
            <person name="Qin J."/>
        </authorList>
    </citation>
    <scope>NUCLEOTIDE SEQUENCE [LARGE SCALE GENOMIC DNA]</scope>
    <source>
        <strain evidence="1 2">56604</strain>
    </source>
</reference>
<proteinExistence type="predicted"/>